<accession>A0A1G4ITC1</accession>
<sequence length="226" mass="24788">MNAKRHEEDVAGSDLELSSLSSSDSFEPQAFEGGPVELKSPSPIRRLETQESFETTRRVLDSVSSNPTIKEQAPAENEKPLVVGGRTNQELPSETLESLQKDGLDLQKKGAADVIGSMTNGMNCEFPEEYNIETDTGLVKAVTLQQLNRLESRTSMRSGASQRRSVKSSIASLELPDSTSLKSSGTSSLDPEKLRRAVEKNQKQLEKYQKRKKSKGITGLLSKLFG</sequence>
<dbReference type="OrthoDB" id="4035738at2759"/>
<feature type="compositionally biased region" description="Polar residues" evidence="1">
    <location>
        <begin position="153"/>
        <end position="171"/>
    </location>
</feature>
<feature type="region of interest" description="Disordered" evidence="1">
    <location>
        <begin position="1"/>
        <end position="91"/>
    </location>
</feature>
<evidence type="ECO:0000313" key="2">
    <source>
        <dbReference type="EMBL" id="SCU80021.1"/>
    </source>
</evidence>
<dbReference type="EMBL" id="LT598456">
    <property type="protein sequence ID" value="SCU80021.1"/>
    <property type="molecule type" value="Genomic_DNA"/>
</dbReference>
<evidence type="ECO:0000313" key="3">
    <source>
        <dbReference type="Proteomes" id="UP000190274"/>
    </source>
</evidence>
<dbReference type="Proteomes" id="UP000190274">
    <property type="component" value="Chromosome B"/>
</dbReference>
<organism evidence="2 3">
    <name type="scientific">Lachancea dasiensis</name>
    <dbReference type="NCBI Taxonomy" id="1072105"/>
    <lineage>
        <taxon>Eukaryota</taxon>
        <taxon>Fungi</taxon>
        <taxon>Dikarya</taxon>
        <taxon>Ascomycota</taxon>
        <taxon>Saccharomycotina</taxon>
        <taxon>Saccharomycetes</taxon>
        <taxon>Saccharomycetales</taxon>
        <taxon>Saccharomycetaceae</taxon>
        <taxon>Lachancea</taxon>
    </lineage>
</organism>
<feature type="compositionally biased region" description="Low complexity" evidence="1">
    <location>
        <begin position="178"/>
        <end position="189"/>
    </location>
</feature>
<keyword evidence="3" id="KW-1185">Reference proteome</keyword>
<feature type="compositionally biased region" description="Basic and acidic residues" evidence="1">
    <location>
        <begin position="45"/>
        <end position="60"/>
    </location>
</feature>
<protein>
    <submittedName>
        <fullName evidence="2">LADA_0B04610g1_1</fullName>
    </submittedName>
</protein>
<feature type="compositionally biased region" description="Low complexity" evidence="1">
    <location>
        <begin position="13"/>
        <end position="25"/>
    </location>
</feature>
<feature type="compositionally biased region" description="Basic and acidic residues" evidence="1">
    <location>
        <begin position="190"/>
        <end position="208"/>
    </location>
</feature>
<name>A0A1G4ITC1_9SACH</name>
<dbReference type="AlphaFoldDB" id="A0A1G4ITC1"/>
<feature type="region of interest" description="Disordered" evidence="1">
    <location>
        <begin position="153"/>
        <end position="226"/>
    </location>
</feature>
<reference evidence="3" key="1">
    <citation type="submission" date="2016-03" db="EMBL/GenBank/DDBJ databases">
        <authorList>
            <person name="Devillers H."/>
        </authorList>
    </citation>
    <scope>NUCLEOTIDE SEQUENCE [LARGE SCALE GENOMIC DNA]</scope>
</reference>
<evidence type="ECO:0000256" key="1">
    <source>
        <dbReference type="SAM" id="MobiDB-lite"/>
    </source>
</evidence>
<gene>
    <name evidence="2" type="ORF">LADA_0B04610G</name>
</gene>
<proteinExistence type="predicted"/>